<proteinExistence type="predicted"/>
<protein>
    <submittedName>
        <fullName evidence="2">Uncharacterized protein</fullName>
    </submittedName>
</protein>
<dbReference type="AlphaFoldDB" id="A0A1D2MMN8"/>
<sequence length="75" mass="7764">MNSSSKIILFGLLIAVAFLVENSSAQSGPSVPASRNRSNAQCTTCSGACAGYFCCDGVHKICGVSGNQCLCFRNP</sequence>
<comment type="caution">
    <text evidence="2">The sequence shown here is derived from an EMBL/GenBank/DDBJ whole genome shotgun (WGS) entry which is preliminary data.</text>
</comment>
<reference evidence="2 3" key="1">
    <citation type="journal article" date="2016" name="Genome Biol. Evol.">
        <title>Gene Family Evolution Reflects Adaptation to Soil Environmental Stressors in the Genome of the Collembolan Orchesella cincta.</title>
        <authorList>
            <person name="Faddeeva-Vakhrusheva A."/>
            <person name="Derks M.F."/>
            <person name="Anvar S.Y."/>
            <person name="Agamennone V."/>
            <person name="Suring W."/>
            <person name="Smit S."/>
            <person name="van Straalen N.M."/>
            <person name="Roelofs D."/>
        </authorList>
    </citation>
    <scope>NUCLEOTIDE SEQUENCE [LARGE SCALE GENOMIC DNA]</scope>
    <source>
        <tissue evidence="2">Mixed pool</tissue>
    </source>
</reference>
<feature type="signal peptide" evidence="1">
    <location>
        <begin position="1"/>
        <end position="25"/>
    </location>
</feature>
<keyword evidence="1" id="KW-0732">Signal</keyword>
<gene>
    <name evidence="2" type="ORF">Ocin01_12450</name>
</gene>
<accession>A0A1D2MMN8</accession>
<feature type="chain" id="PRO_5008904285" evidence="1">
    <location>
        <begin position="26"/>
        <end position="75"/>
    </location>
</feature>
<evidence type="ECO:0000313" key="3">
    <source>
        <dbReference type="Proteomes" id="UP000094527"/>
    </source>
</evidence>
<dbReference type="Proteomes" id="UP000094527">
    <property type="component" value="Unassembled WGS sequence"/>
</dbReference>
<evidence type="ECO:0000256" key="1">
    <source>
        <dbReference type="SAM" id="SignalP"/>
    </source>
</evidence>
<name>A0A1D2MMN8_ORCCI</name>
<evidence type="ECO:0000313" key="2">
    <source>
        <dbReference type="EMBL" id="ODM94233.1"/>
    </source>
</evidence>
<dbReference type="EMBL" id="LJIJ01000838">
    <property type="protein sequence ID" value="ODM94233.1"/>
    <property type="molecule type" value="Genomic_DNA"/>
</dbReference>
<organism evidence="2 3">
    <name type="scientific">Orchesella cincta</name>
    <name type="common">Springtail</name>
    <name type="synonym">Podura cincta</name>
    <dbReference type="NCBI Taxonomy" id="48709"/>
    <lineage>
        <taxon>Eukaryota</taxon>
        <taxon>Metazoa</taxon>
        <taxon>Ecdysozoa</taxon>
        <taxon>Arthropoda</taxon>
        <taxon>Hexapoda</taxon>
        <taxon>Collembola</taxon>
        <taxon>Entomobryomorpha</taxon>
        <taxon>Entomobryoidea</taxon>
        <taxon>Orchesellidae</taxon>
        <taxon>Orchesellinae</taxon>
        <taxon>Orchesella</taxon>
    </lineage>
</organism>
<keyword evidence="3" id="KW-1185">Reference proteome</keyword>